<protein>
    <submittedName>
        <fullName evidence="1">Uncharacterized protein</fullName>
    </submittedName>
</protein>
<organism evidence="1 2">
    <name type="scientific">Faecalibacterium prausnitzii</name>
    <dbReference type="NCBI Taxonomy" id="853"/>
    <lineage>
        <taxon>Bacteria</taxon>
        <taxon>Bacillati</taxon>
        <taxon>Bacillota</taxon>
        <taxon>Clostridia</taxon>
        <taxon>Eubacteriales</taxon>
        <taxon>Oscillospiraceae</taxon>
        <taxon>Faecalibacterium</taxon>
    </lineage>
</organism>
<reference evidence="1 2" key="1">
    <citation type="journal article" date="2019" name="Nat. Med.">
        <title>A library of human gut bacterial isolates paired with longitudinal multiomics data enables mechanistic microbiome research.</title>
        <authorList>
            <person name="Poyet M."/>
            <person name="Groussin M."/>
            <person name="Gibbons S.M."/>
            <person name="Avila-Pacheco J."/>
            <person name="Jiang X."/>
            <person name="Kearney S.M."/>
            <person name="Perrotta A.R."/>
            <person name="Berdy B."/>
            <person name="Zhao S."/>
            <person name="Lieberman T.D."/>
            <person name="Swanson P.K."/>
            <person name="Smith M."/>
            <person name="Roesemann S."/>
            <person name="Alexander J.E."/>
            <person name="Rich S.A."/>
            <person name="Livny J."/>
            <person name="Vlamakis H."/>
            <person name="Clish C."/>
            <person name="Bullock K."/>
            <person name="Deik A."/>
            <person name="Scott J."/>
            <person name="Pierce K.A."/>
            <person name="Xavier R.J."/>
            <person name="Alm E.J."/>
        </authorList>
    </citation>
    <scope>NUCLEOTIDE SEQUENCE [LARGE SCALE GENOMIC DNA]</scope>
    <source>
        <strain evidence="1 2">BIOML-B9</strain>
    </source>
</reference>
<accession>A0A6A8KQA8</accession>
<sequence length="126" mass="14032">MNLRIHALKKASRQRPGVKIAAARFFSILYYPFCAKRSSFFQQNVQPRGNFFANRPIFVYFADVPPRLTGANWFVILLTIVPAGSRTRAGSSLPLIPASNIFLKQTPRRGLPLAWNAGAGSFLFCG</sequence>
<comment type="caution">
    <text evidence="1">The sequence shown here is derived from an EMBL/GenBank/DDBJ whole genome shotgun (WGS) entry which is preliminary data.</text>
</comment>
<dbReference type="EMBL" id="WKQE01000012">
    <property type="protein sequence ID" value="MSC80998.1"/>
    <property type="molecule type" value="Genomic_DNA"/>
</dbReference>
<dbReference type="AlphaFoldDB" id="A0A6A8KQA8"/>
<dbReference type="Proteomes" id="UP000477010">
    <property type="component" value="Unassembled WGS sequence"/>
</dbReference>
<evidence type="ECO:0000313" key="2">
    <source>
        <dbReference type="Proteomes" id="UP000477010"/>
    </source>
</evidence>
<name>A0A6A8KQA8_9FIRM</name>
<gene>
    <name evidence="1" type="ORF">GKD85_09215</name>
</gene>
<evidence type="ECO:0000313" key="1">
    <source>
        <dbReference type="EMBL" id="MSC80998.1"/>
    </source>
</evidence>
<proteinExistence type="predicted"/>
<dbReference type="RefSeq" id="WP_154252412.1">
    <property type="nucleotide sequence ID" value="NZ_JAHQYW010000005.1"/>
</dbReference>